<evidence type="ECO:0000313" key="5">
    <source>
        <dbReference type="Proteomes" id="UP001174936"/>
    </source>
</evidence>
<dbReference type="Proteomes" id="UP001174936">
    <property type="component" value="Unassembled WGS sequence"/>
</dbReference>
<feature type="domain" description="Nephrocystin 3-like N-terminal" evidence="3">
    <location>
        <begin position="203"/>
        <end position="347"/>
    </location>
</feature>
<reference evidence="4" key="1">
    <citation type="submission" date="2023-06" db="EMBL/GenBank/DDBJ databases">
        <title>Genome-scale phylogeny and comparative genomics of the fungal order Sordariales.</title>
        <authorList>
            <consortium name="Lawrence Berkeley National Laboratory"/>
            <person name="Hensen N."/>
            <person name="Bonometti L."/>
            <person name="Westerberg I."/>
            <person name="Brannstrom I.O."/>
            <person name="Guillou S."/>
            <person name="Cros-Aarteil S."/>
            <person name="Calhoun S."/>
            <person name="Haridas S."/>
            <person name="Kuo A."/>
            <person name="Mondo S."/>
            <person name="Pangilinan J."/>
            <person name="Riley R."/>
            <person name="Labutti K."/>
            <person name="Andreopoulos B."/>
            <person name="Lipzen A."/>
            <person name="Chen C."/>
            <person name="Yanf M."/>
            <person name="Daum C."/>
            <person name="Ng V."/>
            <person name="Clum A."/>
            <person name="Steindorff A."/>
            <person name="Ohm R."/>
            <person name="Martin F."/>
            <person name="Silar P."/>
            <person name="Natvig D."/>
            <person name="Lalanne C."/>
            <person name="Gautier V."/>
            <person name="Ament-Velasquez S.L."/>
            <person name="Kruys A."/>
            <person name="Hutchinson M.I."/>
            <person name="Powell A.J."/>
            <person name="Barry K."/>
            <person name="Miller A.N."/>
            <person name="Grigoriev I.V."/>
            <person name="Debuchy R."/>
            <person name="Gladieux P."/>
            <person name="Thoren M.H."/>
            <person name="Johannesson H."/>
        </authorList>
    </citation>
    <scope>NUCLEOTIDE SEQUENCE</scope>
    <source>
        <strain evidence="4">SMH2532-1</strain>
    </source>
</reference>
<dbReference type="SUPFAM" id="SSF52540">
    <property type="entry name" value="P-loop containing nucleoside triphosphate hydrolases"/>
    <property type="match status" value="1"/>
</dbReference>
<evidence type="ECO:0000256" key="1">
    <source>
        <dbReference type="ARBA" id="ARBA00022737"/>
    </source>
</evidence>
<evidence type="ECO:0000313" key="4">
    <source>
        <dbReference type="EMBL" id="KAK0657832.1"/>
    </source>
</evidence>
<proteinExistence type="predicted"/>
<comment type="caution">
    <text evidence="4">The sequence shown here is derived from an EMBL/GenBank/DDBJ whole genome shotgun (WGS) entry which is preliminary data.</text>
</comment>
<evidence type="ECO:0000259" key="2">
    <source>
        <dbReference type="Pfam" id="PF22939"/>
    </source>
</evidence>
<dbReference type="InterPro" id="IPR027417">
    <property type="entry name" value="P-loop_NTPase"/>
</dbReference>
<dbReference type="PANTHER" id="PTHR10039:SF17">
    <property type="entry name" value="FUNGAL STAND N-TERMINAL GOODBYE DOMAIN-CONTAINING PROTEIN-RELATED"/>
    <property type="match status" value="1"/>
</dbReference>
<dbReference type="EMBL" id="JAULSV010000001">
    <property type="protein sequence ID" value="KAK0657832.1"/>
    <property type="molecule type" value="Genomic_DNA"/>
</dbReference>
<keyword evidence="5" id="KW-1185">Reference proteome</keyword>
<evidence type="ECO:0000259" key="3">
    <source>
        <dbReference type="Pfam" id="PF24883"/>
    </source>
</evidence>
<keyword evidence="1" id="KW-0677">Repeat</keyword>
<dbReference type="Pfam" id="PF22939">
    <property type="entry name" value="WHD_GPIID"/>
    <property type="match status" value="1"/>
</dbReference>
<evidence type="ECO:0008006" key="6">
    <source>
        <dbReference type="Google" id="ProtNLM"/>
    </source>
</evidence>
<feature type="domain" description="GPI inositol-deacylase winged helix" evidence="2">
    <location>
        <begin position="463"/>
        <end position="539"/>
    </location>
</feature>
<dbReference type="Gene3D" id="3.40.50.300">
    <property type="entry name" value="P-loop containing nucleotide triphosphate hydrolases"/>
    <property type="match status" value="1"/>
</dbReference>
<dbReference type="PANTHER" id="PTHR10039">
    <property type="entry name" value="AMELOGENIN"/>
    <property type="match status" value="1"/>
</dbReference>
<protein>
    <recommendedName>
        <fullName evidence="6">NACHT domain-containing protein</fullName>
    </recommendedName>
</protein>
<dbReference type="Pfam" id="PF24883">
    <property type="entry name" value="NPHP3_N"/>
    <property type="match status" value="1"/>
</dbReference>
<accession>A0AA40D115</accession>
<name>A0AA40D115_9PEZI</name>
<dbReference type="InterPro" id="IPR056884">
    <property type="entry name" value="NPHP3-like_N"/>
</dbReference>
<gene>
    <name evidence="4" type="ORF">B0T16DRAFT_402602</name>
</gene>
<organism evidence="4 5">
    <name type="scientific">Cercophora newfieldiana</name>
    <dbReference type="NCBI Taxonomy" id="92897"/>
    <lineage>
        <taxon>Eukaryota</taxon>
        <taxon>Fungi</taxon>
        <taxon>Dikarya</taxon>
        <taxon>Ascomycota</taxon>
        <taxon>Pezizomycotina</taxon>
        <taxon>Sordariomycetes</taxon>
        <taxon>Sordariomycetidae</taxon>
        <taxon>Sordariales</taxon>
        <taxon>Lasiosphaeriaceae</taxon>
        <taxon>Cercophora</taxon>
    </lineage>
</organism>
<dbReference type="InterPro" id="IPR054471">
    <property type="entry name" value="GPIID_WHD"/>
</dbReference>
<sequence length="1425" mass="160399">MEAIGVVAAVPELLKLAKRVGTAIARISSRREIAKAATGIRAQLDLLTEILESIQHRGQAHEGDNLSPILANTLKELEALGLLVDRVEETKNNGPNIIHRAQLVFSGFDSKLKAKSQRIDRIVRLLQVYIAESAAQDQLQDRARKAIKPSTTAARFIPEKLQGTLEWFWAHKTVELWTGAPVTTRNGGSSSKTPATEMIADIQSRMLLVYGVNGCGKSVLAASVADDLRNRGHFTVFFSFWAGSSNEMRADVMFRTVLWQILVTTPKEQRMAHMARLLESQTDLRNTDGLVSEIQQLANDYNQEIYVIVDGIDESSDDWNDMRGGPLGHISKLLQLIPRLRVLLTGRQPALRSALRRWQLYIELTQELVKDDIDKLIRHELENCSNISDEGIKMHIQAELESKSTVMFLWVKLVFKELRLSFSNAEVRHTLSHVPDQLNQEYNRLFGTLSRRLHGRQSSPSIGMQRAKAILGLVISAARPLTLTELRLAFTYSTTQESDNYDDCMISEEGIIDACGDIITTQGDLVYLGHTSLREFLVSRPSTTGTDENSTPGYFSLEPHSCQRTMALACLRYLRDIQWREPSGKQMSLQSLESRFPFLPYTATYLASHLLSSDMDADEVRDHVASFLGSEEGSSWLEFAISMENDEARQRTLPITFWDDMIQLWSSLALDGPEALPLEGTHSKPRDIHQDFVSRCLAYGLVEELTRIGQQQAPGPCKESNPGFASILSGFQDVPAGARNMGDVRLSSKALHAAVQNWTSMDKLSTSRLSLLLTPIQTWIRNFNALPNPVDAVIQALEKSLQGMSFLALMALTHALMFTRPDDALRMALLALEKVQGKGDLREAWASGVSGDLREEDELRVSHYRRSQVILDSKQQNPLFDIFWCRAADNISRCLFRLEKTDEAKGVLTAATERLLATRGDRTHLKSPKSSILRSQLHNALLHHPWLVSARLKLTVEFGSRCRANDLEEDTERLLRPLIEDRASMKRLNSKSVASVMEDLGFATYRLGKLKESADIWKKERTRLQAQLGGLRAADTAIQDEIDYITMFLVTVLSDMGRHDMARGELQLVNSFSYLKLCLLPELMDDVSLAMDLIHFTSQSSGVSSNDQVIGFVERNLTHIENGFLDEGYNRHDAWRFAARQLLALGIFEEAEILIRKALSQQFIPGQRTLSREELYASEGLAFSLRCQGFKAKRHDPGDYYKSLLGHLQGNQIASPKLALRAYAGLGMHYTVTDRPAGAEWAFRNVAARLLDMKCGQNCIAEFTKMLFEGLAALRSRNVVNAITTLSLMTEQLEAGMAYDCCTLVVEEYQQDVLLVSGYLYLASTLDGCGVDPAVGDSDRNDALAVIQEKFKGVLDVQYMPVEGKPDWYTTRWIRECVEFIEKRRSRELDGNTEVPNFPFEIFWIPDNEQEQEMLLFRSGLREWY</sequence>